<sequence>MKRRIPLMNGMDRKQEDADIKSVQENPGYFRDLPPERKTENVCWHAVNADSANVRHVPEEMFSYEIVGMALTNKPDSIHDMPCGVLKCFLPLILEDDRYLREALPKDGIPLEVYEEMVRRNGKALEYVPEGMRTPEICRTALSKVKHDPAVLLPYVPYPDICLEIMKLLEGKWRCSDLMRSIRWNIIDDRMAEYAVSRDGYAISSVPVHLQTEKMVCQAAADTYNSALQLKSIRYDLKTEKAYLAGMDKNVPESFLNIPPDKRSAGICLQAEKWYPELLKKQPELIPDIVRNSCNVYSLNHKMEQCTGTKFSVGQIKKLYDGKALPVKEIWTPKGVMKDVTVSFDKRLKEFSFSPVRQIKRKGIKL</sequence>
<evidence type="ECO:0000313" key="1">
    <source>
        <dbReference type="EMBL" id="KAA4630199.1"/>
    </source>
</evidence>
<evidence type="ECO:0000313" key="2">
    <source>
        <dbReference type="Proteomes" id="UP000424805"/>
    </source>
</evidence>
<comment type="caution">
    <text evidence="1">The sequence shown here is derived from an EMBL/GenBank/DDBJ whole genome shotgun (WGS) entry which is preliminary data.</text>
</comment>
<evidence type="ECO:0008006" key="3">
    <source>
        <dbReference type="Google" id="ProtNLM"/>
    </source>
</evidence>
<dbReference type="EMBL" id="VWFP01000001">
    <property type="protein sequence ID" value="KAA4630199.1"/>
    <property type="molecule type" value="Genomic_DNA"/>
</dbReference>
<reference evidence="1 2" key="1">
    <citation type="journal article" date="2019" name="Nat. Med.">
        <title>A library of human gut bacterial isolates paired with longitudinal multiomics data enables mechanistic microbiome research.</title>
        <authorList>
            <person name="Poyet M."/>
            <person name="Groussin M."/>
            <person name="Gibbons S.M."/>
            <person name="Avila-Pacheco J."/>
            <person name="Jiang X."/>
            <person name="Kearney S.M."/>
            <person name="Perrotta A.R."/>
            <person name="Berdy B."/>
            <person name="Zhao S."/>
            <person name="Lieberman T.D."/>
            <person name="Swanson P.K."/>
            <person name="Smith M."/>
            <person name="Roesemann S."/>
            <person name="Alexander J.E."/>
            <person name="Rich S.A."/>
            <person name="Livny J."/>
            <person name="Vlamakis H."/>
            <person name="Clish C."/>
            <person name="Bullock K."/>
            <person name="Deik A."/>
            <person name="Scott J."/>
            <person name="Pierce K.A."/>
            <person name="Xavier R.J."/>
            <person name="Alm E.J."/>
        </authorList>
    </citation>
    <scope>NUCLEOTIDE SEQUENCE [LARGE SCALE GENOMIC DNA]</scope>
    <source>
        <strain evidence="1 2">BIOML-A15</strain>
    </source>
</reference>
<organism evidence="1 2">
    <name type="scientific">Bacteroides ovatus</name>
    <dbReference type="NCBI Taxonomy" id="28116"/>
    <lineage>
        <taxon>Bacteria</taxon>
        <taxon>Pseudomonadati</taxon>
        <taxon>Bacteroidota</taxon>
        <taxon>Bacteroidia</taxon>
        <taxon>Bacteroidales</taxon>
        <taxon>Bacteroidaceae</taxon>
        <taxon>Bacteroides</taxon>
    </lineage>
</organism>
<name>A0A7J4Y2W5_BACOV</name>
<gene>
    <name evidence="1" type="ORF">F3B90_00065</name>
</gene>
<dbReference type="AlphaFoldDB" id="A0A7J4Y2W5"/>
<accession>A0A7J4Y2W5</accession>
<dbReference type="Proteomes" id="UP000424805">
    <property type="component" value="Unassembled WGS sequence"/>
</dbReference>
<protein>
    <recommendedName>
        <fullName evidence="3">DUF4116 domain-containing protein</fullName>
    </recommendedName>
</protein>
<proteinExistence type="predicted"/>